<evidence type="ECO:0000256" key="1">
    <source>
        <dbReference type="ARBA" id="ARBA00004141"/>
    </source>
</evidence>
<dbReference type="InterPro" id="IPR007016">
    <property type="entry name" value="O-antigen_ligase-rel_domated"/>
</dbReference>
<keyword evidence="2 5" id="KW-0812">Transmembrane</keyword>
<feature type="transmembrane region" description="Helical" evidence="5">
    <location>
        <begin position="366"/>
        <end position="385"/>
    </location>
</feature>
<dbReference type="PANTHER" id="PTHR37422">
    <property type="entry name" value="TEICHURONIC ACID BIOSYNTHESIS PROTEIN TUAE"/>
    <property type="match status" value="1"/>
</dbReference>
<keyword evidence="7" id="KW-0436">Ligase</keyword>
<dbReference type="InterPro" id="IPR051533">
    <property type="entry name" value="WaaL-like"/>
</dbReference>
<feature type="transmembrane region" description="Helical" evidence="5">
    <location>
        <begin position="86"/>
        <end position="104"/>
    </location>
</feature>
<keyword evidence="4 5" id="KW-0472">Membrane</keyword>
<dbReference type="EMBL" id="JACHXQ010000001">
    <property type="protein sequence ID" value="MBB3182488.1"/>
    <property type="molecule type" value="Genomic_DNA"/>
</dbReference>
<dbReference type="Pfam" id="PF04932">
    <property type="entry name" value="Wzy_C"/>
    <property type="match status" value="1"/>
</dbReference>
<evidence type="ECO:0000256" key="4">
    <source>
        <dbReference type="ARBA" id="ARBA00023136"/>
    </source>
</evidence>
<feature type="transmembrane region" description="Helical" evidence="5">
    <location>
        <begin position="26"/>
        <end position="44"/>
    </location>
</feature>
<evidence type="ECO:0000313" key="7">
    <source>
        <dbReference type="EMBL" id="MBB3182488.1"/>
    </source>
</evidence>
<keyword evidence="3 5" id="KW-1133">Transmembrane helix</keyword>
<feature type="transmembrane region" description="Helical" evidence="5">
    <location>
        <begin position="199"/>
        <end position="216"/>
    </location>
</feature>
<feature type="domain" description="O-antigen ligase-related" evidence="6">
    <location>
        <begin position="184"/>
        <end position="342"/>
    </location>
</feature>
<feature type="transmembrane region" description="Helical" evidence="5">
    <location>
        <begin position="177"/>
        <end position="193"/>
    </location>
</feature>
<dbReference type="GO" id="GO:0016874">
    <property type="term" value="F:ligase activity"/>
    <property type="evidence" value="ECO:0007669"/>
    <property type="project" value="UniProtKB-KW"/>
</dbReference>
<evidence type="ECO:0000256" key="2">
    <source>
        <dbReference type="ARBA" id="ARBA00022692"/>
    </source>
</evidence>
<dbReference type="GO" id="GO:0016757">
    <property type="term" value="F:glycosyltransferase activity"/>
    <property type="evidence" value="ECO:0007669"/>
    <property type="project" value="UniProtKB-KW"/>
</dbReference>
<feature type="transmembrane region" description="Helical" evidence="5">
    <location>
        <begin position="228"/>
        <end position="250"/>
    </location>
</feature>
<keyword evidence="8" id="KW-1185">Reference proteome</keyword>
<feature type="transmembrane region" description="Helical" evidence="5">
    <location>
        <begin position="111"/>
        <end position="133"/>
    </location>
</feature>
<feature type="transmembrane region" description="Helical" evidence="5">
    <location>
        <begin position="335"/>
        <end position="354"/>
    </location>
</feature>
<evidence type="ECO:0000313" key="8">
    <source>
        <dbReference type="Proteomes" id="UP000563050"/>
    </source>
</evidence>
<dbReference type="PANTHER" id="PTHR37422:SF13">
    <property type="entry name" value="LIPOPOLYSACCHARIDE BIOSYNTHESIS PROTEIN PA4999-RELATED"/>
    <property type="match status" value="1"/>
</dbReference>
<dbReference type="RefSeq" id="WP_183312903.1">
    <property type="nucleotide sequence ID" value="NZ_JACHXQ010000001.1"/>
</dbReference>
<keyword evidence="7" id="KW-0328">Glycosyltransferase</keyword>
<proteinExistence type="predicted"/>
<evidence type="ECO:0000256" key="5">
    <source>
        <dbReference type="SAM" id="Phobius"/>
    </source>
</evidence>
<dbReference type="GO" id="GO:0016020">
    <property type="term" value="C:membrane"/>
    <property type="evidence" value="ECO:0007669"/>
    <property type="project" value="UniProtKB-SubCell"/>
</dbReference>
<dbReference type="EC" id="2.4.1.-" evidence="7"/>
<dbReference type="AlphaFoldDB" id="A0A7W5DI19"/>
<name>A0A7W5DI19_9GAMM</name>
<sequence>MAGGVLLFAFLALLISVPWGYAVLPLFMLVSVLVSLPMVFRDLLNRARSYLGIRDFIFCFPLILYSLIWSWDVWASSETPIDSEYGAMSLWPAMSTVVLVWFRLFPPSPSFWWAGIFTGASLAGCIALFQRWVMMHDRVGNGMNAIPFGNLALLLGCLSLIAYVWRLSQGRCGRGKGVFLLAAAAGGIVASLLSGTRGGWVILPLLSFFIWVIWRSMHDHQVQLSRRFDWDVVVLVSLILVVMMALGSAGPRIATAFDEMHAYWSQDFRGGSIGLRLEMWKGGVILFSERPLTGWGEGGLQSALDTLVSQGLLYPGVSVFTQLHSDMIDTAARRGLVGLVSLLGLYGVPLTLFWRCRRDPDPRVRLLAIAGVMIVTSFMIFGFSQSMLRDVRGLSGYLGLCVGCWAVLRSIESSNRFACPPGERCVNARALVR</sequence>
<gene>
    <name evidence="7" type="ORF">FHR95_000012</name>
</gene>
<feature type="transmembrane region" description="Helical" evidence="5">
    <location>
        <begin position="145"/>
        <end position="165"/>
    </location>
</feature>
<dbReference type="Proteomes" id="UP000563050">
    <property type="component" value="Unassembled WGS sequence"/>
</dbReference>
<protein>
    <submittedName>
        <fullName evidence="7">O-antigen ligase</fullName>
        <ecNumber evidence="7">2.4.1.-</ecNumber>
    </submittedName>
</protein>
<comment type="caution">
    <text evidence="7">The sequence shown here is derived from an EMBL/GenBank/DDBJ whole genome shotgun (WGS) entry which is preliminary data.</text>
</comment>
<organism evidence="7 8">
    <name type="scientific">Halomonas fontilapidosi</name>
    <dbReference type="NCBI Taxonomy" id="616675"/>
    <lineage>
        <taxon>Bacteria</taxon>
        <taxon>Pseudomonadati</taxon>
        <taxon>Pseudomonadota</taxon>
        <taxon>Gammaproteobacteria</taxon>
        <taxon>Oceanospirillales</taxon>
        <taxon>Halomonadaceae</taxon>
        <taxon>Halomonas</taxon>
    </lineage>
</organism>
<reference evidence="7 8" key="1">
    <citation type="submission" date="2020-08" db="EMBL/GenBank/DDBJ databases">
        <title>Genomic Encyclopedia of Type Strains, Phase III (KMG-III): the genomes of soil and plant-associated and newly described type strains.</title>
        <authorList>
            <person name="Whitman W."/>
        </authorList>
    </citation>
    <scope>NUCLEOTIDE SEQUENCE [LARGE SCALE GENOMIC DNA]</scope>
    <source>
        <strain evidence="7 8">CECT 7341</strain>
    </source>
</reference>
<accession>A0A7W5DI19</accession>
<evidence type="ECO:0000259" key="6">
    <source>
        <dbReference type="Pfam" id="PF04932"/>
    </source>
</evidence>
<comment type="subcellular location">
    <subcellularLocation>
        <location evidence="1">Membrane</location>
        <topology evidence="1">Multi-pass membrane protein</topology>
    </subcellularLocation>
</comment>
<evidence type="ECO:0000256" key="3">
    <source>
        <dbReference type="ARBA" id="ARBA00022989"/>
    </source>
</evidence>
<feature type="transmembrane region" description="Helical" evidence="5">
    <location>
        <begin position="56"/>
        <end position="74"/>
    </location>
</feature>
<keyword evidence="7" id="KW-0808">Transferase</keyword>